<dbReference type="CDD" id="cd07816">
    <property type="entry name" value="Bet_v1-like"/>
    <property type="match status" value="1"/>
</dbReference>
<dbReference type="GO" id="GO:0005737">
    <property type="term" value="C:cytoplasm"/>
    <property type="evidence" value="ECO:0007669"/>
    <property type="project" value="TreeGrafter"/>
</dbReference>
<comment type="similarity">
    <text evidence="1">Belongs to the BetVI family.</text>
</comment>
<dbReference type="Gene3D" id="3.30.530.20">
    <property type="match status" value="1"/>
</dbReference>
<evidence type="ECO:0000313" key="4">
    <source>
        <dbReference type="EMBL" id="AAF21623.1"/>
    </source>
</evidence>
<dbReference type="InterPro" id="IPR000916">
    <property type="entry name" value="Bet_v_I/MLP"/>
</dbReference>
<proteinExistence type="evidence at transcript level"/>
<dbReference type="PIR" id="T10732">
    <property type="entry name" value="T10732"/>
</dbReference>
<sequence length="157" mass="16755">MPFSLEIESSVSASRMFKAALIEWYNLGPKLAPEILLSGSIVEGESGAVGGIRQLNFSSVMPFSYVKERLDFIDHEKFECKVSAVEGGHLGTILESASAHFKIVPNSSGGCVVKVVTESKLKPGAVPGDDEAKAKEAMVMLFKAAEAYLVANPDAYA</sequence>
<dbReference type="GO" id="GO:0010427">
    <property type="term" value="F:abscisic acid binding"/>
    <property type="evidence" value="ECO:0007669"/>
    <property type="project" value="InterPro"/>
</dbReference>
<dbReference type="EMBL" id="AF021850">
    <property type="protein sequence ID" value="AAF21623.1"/>
    <property type="molecule type" value="mRNA"/>
</dbReference>
<reference evidence="3" key="1">
    <citation type="journal article" date="1992" name="Plant Physiol.">
        <title>Immunological Characterization of a Tapetal Protein in Developing Anthers of Lilium longiflorum.</title>
        <authorList>
            <person name="Wang C.S."/>
            <person name="Walling L.L."/>
            <person name="Eckard K.J."/>
            <person name="Lord E.M."/>
        </authorList>
    </citation>
    <scope>NUCLEOTIDE SEQUENCE</scope>
    <source>
        <strain evidence="3">Snow queen</strain>
        <tissue evidence="3">Anther</tissue>
    </source>
</reference>
<accession>O24453</accession>
<dbReference type="EMBL" id="U76544">
    <property type="protein sequence ID" value="AAC49788.1"/>
    <property type="molecule type" value="mRNA"/>
</dbReference>
<dbReference type="SUPFAM" id="SSF55961">
    <property type="entry name" value="Bet v1-like"/>
    <property type="match status" value="1"/>
</dbReference>
<dbReference type="FunFam" id="3.30.530.20:FF:000007">
    <property type="entry name" value="Major pollen allergen Bet v 1-A"/>
    <property type="match status" value="1"/>
</dbReference>
<name>O24453_LILLO</name>
<dbReference type="InterPro" id="IPR050279">
    <property type="entry name" value="Plant_def-hormone_signal"/>
</dbReference>
<dbReference type="Pfam" id="PF00407">
    <property type="entry name" value="Bet_v_1"/>
    <property type="match status" value="1"/>
</dbReference>
<dbReference type="GO" id="GO:0005634">
    <property type="term" value="C:nucleus"/>
    <property type="evidence" value="ECO:0007669"/>
    <property type="project" value="TreeGrafter"/>
</dbReference>
<dbReference type="PANTHER" id="PTHR31213">
    <property type="entry name" value="OS08G0374000 PROTEIN-RELATED"/>
    <property type="match status" value="1"/>
</dbReference>
<evidence type="ECO:0000256" key="1">
    <source>
        <dbReference type="ARBA" id="ARBA00009744"/>
    </source>
</evidence>
<evidence type="ECO:0000259" key="2">
    <source>
        <dbReference type="Pfam" id="PF00407"/>
    </source>
</evidence>
<feature type="domain" description="Bet v I/Major latex protein" evidence="2">
    <location>
        <begin position="4"/>
        <end position="151"/>
    </location>
</feature>
<protein>
    <submittedName>
        <fullName evidence="4">Intracellular pathogenesis-related protein PR-104</fullName>
    </submittedName>
    <submittedName>
        <fullName evidence="3">LlPR2</fullName>
    </submittedName>
</protein>
<evidence type="ECO:0000313" key="3">
    <source>
        <dbReference type="EMBL" id="AAC49788.1"/>
    </source>
</evidence>
<reference evidence="4" key="3">
    <citation type="submission" date="1997-09" db="EMBL/GenBank/DDBJ databases">
        <title>Heterogeneity in lily tapetum-specific transcripts encoding IPR proteins.</title>
        <authorList>
            <person name="Wang C.-S."/>
            <person name="Huang J.-C."/>
            <person name="Chang F.-C."/>
        </authorList>
    </citation>
    <scope>NUCLEOTIDE SEQUENCE</scope>
    <source>
        <tissue evidence="4">Tapetal</tissue>
    </source>
</reference>
<dbReference type="GO" id="GO:0004864">
    <property type="term" value="F:protein phosphatase inhibitor activity"/>
    <property type="evidence" value="ECO:0007669"/>
    <property type="project" value="InterPro"/>
</dbReference>
<reference evidence="3" key="2">
    <citation type="journal article" date="1997" name="Plant Mol. Biol.">
        <title>Characterization of a lily tapetal transcript that shares sequence similarity with a class of intracellular pathogenesis-related (IPR) proteins.</title>
        <authorList>
            <person name="Huang J.C."/>
            <person name="Chang F.C."/>
            <person name="Wang C.S."/>
        </authorList>
    </citation>
    <scope>NUCLEOTIDE SEQUENCE</scope>
    <source>
        <strain evidence="3">Snow queen</strain>
        <tissue evidence="3">Anther</tissue>
        <tissue evidence="4">Tapetal</tissue>
    </source>
</reference>
<dbReference type="GO" id="GO:0009738">
    <property type="term" value="P:abscisic acid-activated signaling pathway"/>
    <property type="evidence" value="ECO:0007669"/>
    <property type="project" value="InterPro"/>
</dbReference>
<dbReference type="AlphaFoldDB" id="O24453"/>
<dbReference type="PRINTS" id="PR00634">
    <property type="entry name" value="BETALLERGEN"/>
</dbReference>
<dbReference type="InterPro" id="IPR023393">
    <property type="entry name" value="START-like_dom_sf"/>
</dbReference>
<gene>
    <name evidence="4" type="primary">Llpr4</name>
</gene>
<dbReference type="PANTHER" id="PTHR31213:SF201">
    <property type="entry name" value="OS03G0300400 PROTEIN"/>
    <property type="match status" value="1"/>
</dbReference>
<dbReference type="GO" id="GO:0006952">
    <property type="term" value="P:defense response"/>
    <property type="evidence" value="ECO:0007669"/>
    <property type="project" value="InterPro"/>
</dbReference>
<dbReference type="InterPro" id="IPR024949">
    <property type="entry name" value="Bet_v_I_allergen"/>
</dbReference>
<organism evidence="3">
    <name type="scientific">Lilium longiflorum</name>
    <name type="common">Trumpet lily</name>
    <dbReference type="NCBI Taxonomy" id="4690"/>
    <lineage>
        <taxon>Eukaryota</taxon>
        <taxon>Viridiplantae</taxon>
        <taxon>Streptophyta</taxon>
        <taxon>Embryophyta</taxon>
        <taxon>Tracheophyta</taxon>
        <taxon>Spermatophyta</taxon>
        <taxon>Magnoliopsida</taxon>
        <taxon>Liliopsida</taxon>
        <taxon>Liliales</taxon>
        <taxon>Liliaceae</taxon>
        <taxon>Lilium</taxon>
    </lineage>
</organism>
<dbReference type="GO" id="GO:0038023">
    <property type="term" value="F:signaling receptor activity"/>
    <property type="evidence" value="ECO:0007669"/>
    <property type="project" value="InterPro"/>
</dbReference>